<organism evidence="1 2">
    <name type="scientific">Brevundimonas nasdae</name>
    <dbReference type="NCBI Taxonomy" id="172043"/>
    <lineage>
        <taxon>Bacteria</taxon>
        <taxon>Pseudomonadati</taxon>
        <taxon>Pseudomonadota</taxon>
        <taxon>Alphaproteobacteria</taxon>
        <taxon>Caulobacterales</taxon>
        <taxon>Caulobacteraceae</taxon>
        <taxon>Brevundimonas</taxon>
    </lineage>
</organism>
<evidence type="ECO:0000313" key="2">
    <source>
        <dbReference type="Proteomes" id="UP000824334"/>
    </source>
</evidence>
<accession>A0ABX8TH44</accession>
<keyword evidence="2" id="KW-1185">Reference proteome</keyword>
<dbReference type="GeneID" id="94373741"/>
<sequence length="58" mass="6351">MIERRLFLIIRAVEDGLTVTVTPVQPLEQPQALAVIRTVGDVAAETVLHFPGAVVRED</sequence>
<gene>
    <name evidence="1" type="ORF">KWG56_00590</name>
</gene>
<dbReference type="EMBL" id="CP080034">
    <property type="protein sequence ID" value="QYC10556.1"/>
    <property type="molecule type" value="Genomic_DNA"/>
</dbReference>
<dbReference type="Proteomes" id="UP000824334">
    <property type="component" value="Chromosome"/>
</dbReference>
<dbReference type="RefSeq" id="WP_219353308.1">
    <property type="nucleotide sequence ID" value="NZ_CP080034.1"/>
</dbReference>
<proteinExistence type="predicted"/>
<evidence type="ECO:0000313" key="1">
    <source>
        <dbReference type="EMBL" id="QYC10556.1"/>
    </source>
</evidence>
<reference evidence="1 2" key="1">
    <citation type="submission" date="2021-07" db="EMBL/GenBank/DDBJ databases">
        <title>Isolation and characterization of bacteria from a gold mining with a capacity of golden bioaccumulation.</title>
        <authorList>
            <person name="Yang X.J."/>
        </authorList>
    </citation>
    <scope>NUCLEOTIDE SEQUENCE [LARGE SCALE GENOMIC DNA]</scope>
    <source>
        <strain evidence="1 2">Au29</strain>
    </source>
</reference>
<protein>
    <submittedName>
        <fullName evidence="1">Uncharacterized protein</fullName>
    </submittedName>
</protein>
<name>A0ABX8TH44_9CAUL</name>